<feature type="compositionally biased region" description="Basic residues" evidence="10">
    <location>
        <begin position="1273"/>
        <end position="1286"/>
    </location>
</feature>
<dbReference type="InterPro" id="IPR007197">
    <property type="entry name" value="rSAM"/>
</dbReference>
<evidence type="ECO:0000259" key="12">
    <source>
        <dbReference type="PROSITE" id="PS51918"/>
    </source>
</evidence>
<dbReference type="EMBL" id="KZ155776">
    <property type="protein sequence ID" value="OUS47859.1"/>
    <property type="molecule type" value="Genomic_DNA"/>
</dbReference>
<dbReference type="NCBIfam" id="TIGR00048">
    <property type="entry name" value="rRNA_mod_RlmN"/>
    <property type="match status" value="1"/>
</dbReference>
<dbReference type="InterPro" id="IPR001965">
    <property type="entry name" value="Znf_PHD"/>
</dbReference>
<dbReference type="SFLD" id="SFLDS00029">
    <property type="entry name" value="Radical_SAM"/>
    <property type="match status" value="1"/>
</dbReference>
<dbReference type="SMART" id="SM00249">
    <property type="entry name" value="PHD"/>
    <property type="match status" value="1"/>
</dbReference>
<dbReference type="GO" id="GO:0070475">
    <property type="term" value="P:rRNA base methylation"/>
    <property type="evidence" value="ECO:0007669"/>
    <property type="project" value="InterPro"/>
</dbReference>
<dbReference type="GO" id="GO:0003824">
    <property type="term" value="F:catalytic activity"/>
    <property type="evidence" value="ECO:0007669"/>
    <property type="project" value="InterPro"/>
</dbReference>
<evidence type="ECO:0000256" key="2">
    <source>
        <dbReference type="ARBA" id="ARBA00022723"/>
    </source>
</evidence>
<dbReference type="eggNOG" id="KOG1844">
    <property type="taxonomic scope" value="Eukaryota"/>
</dbReference>
<feature type="region of interest" description="Disordered" evidence="10">
    <location>
        <begin position="799"/>
        <end position="857"/>
    </location>
</feature>
<evidence type="ECO:0000259" key="11">
    <source>
        <dbReference type="PROSITE" id="PS50016"/>
    </source>
</evidence>
<dbReference type="InterPro" id="IPR011011">
    <property type="entry name" value="Znf_FYVE_PHD"/>
</dbReference>
<feature type="compositionally biased region" description="Acidic residues" evidence="10">
    <location>
        <begin position="373"/>
        <end position="398"/>
    </location>
</feature>
<evidence type="ECO:0000256" key="8">
    <source>
        <dbReference type="ARBA" id="ARBA00023163"/>
    </source>
</evidence>
<feature type="region of interest" description="Disordered" evidence="10">
    <location>
        <begin position="1265"/>
        <end position="1286"/>
    </location>
</feature>
<keyword evidence="6" id="KW-0411">Iron-sulfur</keyword>
<organism evidence="13">
    <name type="scientific">Ostreococcus tauri</name>
    <name type="common">Marine green alga</name>
    <dbReference type="NCBI Taxonomy" id="70448"/>
    <lineage>
        <taxon>Eukaryota</taxon>
        <taxon>Viridiplantae</taxon>
        <taxon>Chlorophyta</taxon>
        <taxon>Mamiellophyceae</taxon>
        <taxon>Mamiellales</taxon>
        <taxon>Bathycoccaceae</taxon>
        <taxon>Ostreococcus</taxon>
    </lineage>
</organism>
<reference evidence="13" key="1">
    <citation type="submission" date="2017-04" db="EMBL/GenBank/DDBJ databases">
        <title>Population genomics of picophytoplankton unveils novel chromosome hypervariability.</title>
        <authorList>
            <consortium name="DOE Joint Genome Institute"/>
            <person name="Blanc-Mathieu R."/>
            <person name="Krasovec M."/>
            <person name="Hebrard M."/>
            <person name="Yau S."/>
            <person name="Desgranges E."/>
            <person name="Martin J."/>
            <person name="Schackwitz W."/>
            <person name="Kuo A."/>
            <person name="Salin G."/>
            <person name="Donnadieu C."/>
            <person name="Desdevises Y."/>
            <person name="Sanchez-Ferandin S."/>
            <person name="Moreau H."/>
            <person name="Rivals E."/>
            <person name="Grigoriev I.V."/>
            <person name="Grimsley N."/>
            <person name="Eyre-Walker A."/>
            <person name="Piganeau G."/>
        </authorList>
    </citation>
    <scope>NUCLEOTIDE SEQUENCE [LARGE SCALE GENOMIC DNA]</scope>
    <source>
        <strain evidence="13">RCC 1115</strain>
    </source>
</reference>
<evidence type="ECO:0000256" key="3">
    <source>
        <dbReference type="ARBA" id="ARBA00022771"/>
    </source>
</evidence>
<keyword evidence="5" id="KW-0408">Iron</keyword>
<dbReference type="Pfam" id="PF00628">
    <property type="entry name" value="PHD"/>
    <property type="match status" value="1"/>
</dbReference>
<dbReference type="GO" id="GO:0008270">
    <property type="term" value="F:zinc ion binding"/>
    <property type="evidence" value="ECO:0007669"/>
    <property type="project" value="UniProtKB-KW"/>
</dbReference>
<name>A0A1Y5IE36_OSTTA</name>
<feature type="domain" description="Radical SAM core" evidence="12">
    <location>
        <begin position="130"/>
        <end position="364"/>
    </location>
</feature>
<keyword evidence="8" id="KW-0804">Transcription</keyword>
<keyword evidence="3 9" id="KW-0863">Zinc-finger</keyword>
<dbReference type="PROSITE" id="PS50016">
    <property type="entry name" value="ZF_PHD_2"/>
    <property type="match status" value="1"/>
</dbReference>
<dbReference type="GO" id="GO:0030488">
    <property type="term" value="P:tRNA methylation"/>
    <property type="evidence" value="ECO:0007669"/>
    <property type="project" value="InterPro"/>
</dbReference>
<accession>A0A1Y5IE36</accession>
<dbReference type="CDD" id="cd15556">
    <property type="entry name" value="PHD_MMD1_like"/>
    <property type="match status" value="1"/>
</dbReference>
<keyword evidence="7" id="KW-0805">Transcription regulation</keyword>
<dbReference type="SUPFAM" id="SSF57903">
    <property type="entry name" value="FYVE/PHD zinc finger"/>
    <property type="match status" value="1"/>
</dbReference>
<dbReference type="InterPro" id="IPR058054">
    <property type="entry name" value="Znf_MS1-like"/>
</dbReference>
<evidence type="ECO:0000256" key="9">
    <source>
        <dbReference type="PROSITE-ProRule" id="PRU00146"/>
    </source>
</evidence>
<dbReference type="InterPro" id="IPR013785">
    <property type="entry name" value="Aldolase_TIM"/>
</dbReference>
<feature type="compositionally biased region" description="Low complexity" evidence="10">
    <location>
        <begin position="399"/>
        <end position="416"/>
    </location>
</feature>
<dbReference type="Pfam" id="PF25565">
    <property type="entry name" value="Ubiquitin_At1g33420"/>
    <property type="match status" value="1"/>
</dbReference>
<feature type="region of interest" description="Disordered" evidence="10">
    <location>
        <begin position="367"/>
        <end position="461"/>
    </location>
</feature>
<evidence type="ECO:0000256" key="6">
    <source>
        <dbReference type="ARBA" id="ARBA00023014"/>
    </source>
</evidence>
<evidence type="ECO:0000313" key="13">
    <source>
        <dbReference type="EMBL" id="OUS47859.1"/>
    </source>
</evidence>
<feature type="compositionally biased region" description="Basic and acidic residues" evidence="10">
    <location>
        <begin position="443"/>
        <end position="452"/>
    </location>
</feature>
<dbReference type="InterPro" id="IPR058240">
    <property type="entry name" value="rSAM_sf"/>
</dbReference>
<dbReference type="SUPFAM" id="SSF102114">
    <property type="entry name" value="Radical SAM enzymes"/>
    <property type="match status" value="1"/>
</dbReference>
<dbReference type="InterPro" id="IPR027492">
    <property type="entry name" value="RNA_MTrfase_RlmN"/>
</dbReference>
<proteinExistence type="predicted"/>
<keyword evidence="2" id="KW-0479">Metal-binding</keyword>
<evidence type="ECO:0000256" key="5">
    <source>
        <dbReference type="ARBA" id="ARBA00023004"/>
    </source>
</evidence>
<evidence type="ECO:0000256" key="4">
    <source>
        <dbReference type="ARBA" id="ARBA00022833"/>
    </source>
</evidence>
<keyword evidence="4" id="KW-0862">Zinc</keyword>
<protein>
    <submittedName>
        <fullName evidence="13">Uncharacterized protein</fullName>
    </submittedName>
</protein>
<sequence>MSAKTLIASSLDVLRRVVSEECAAPAWRAKQLVDSLYGKRRARAIEDMELLPREMRRAMEDAGWSTGRLDVVKGSLGRDGAGKISVRVGERELVEAVGIPDASCYARDGSGEVLGRADVETMFRGVDGWDKNRLTACVSSQVGCAMKCSFCATGLQGFKRNLSASEIVSQVLELEELYGKRVSDVVFMGMGEPMLNMKAVVGAIRCLNEDIGIGGRHITVSTVGIPNSLAKLAKEKLQATLAISLHAPDQETRLRIVPSAKHYPYEDLLDDVKMYFRETGRRVTFEYTLLAGVNDSPSQAQALSRILKRKFGAGAHLNVIPWNSIEGVDHVKPSRNAVHRFCGALGGFVGRVVGALTPANWGFRLGAAREESSESDDESAEESESDEEEESEGDEDSDSAGTSKSDASAASTSSEGARVEEQEARRRRSANGTTTKASDEDENPKWRSDNVVKEPTPWISRDNSYSGPFRDNVKSFLNRYAACDGKYTEFGIMGYTVTLSKGEPHETTLRIYEEAMAESERPHCDCCRCIGWVHHPVNKRQYHFIVHTDFKARSKPELAGKRICQLCCCAVSASERKCSVCDEVDKECSILDHQTHLLHGLIHANGFGHLKRVNGREAGSMTLSGAQLMGLWETICYQLRAREVSVEDVSQKYGVELRLLNPVSRGATWYGTYGYIFGKGSFGNTLMTHKRATELLRKFPLRQLRNDFVIVKDLLDKEKKEGDVDMIELVDKYITVLGKAGVAINTLGELVNQVMKLQRDIRLAVKKGQRAPERLALHGVAAVLAGVEVIEKGAEYKRNVTDSPKMARRPPPSGEPSAKKMKTNLAPTQPSAPPRTERARALRPREEETPPNSAQRQLKINLPSEAMVQWDARARDTRSLPASASRWSEARLNVAANACVLALRDAQNKWISRQEVRSRAREKGIGDTGLLDHILKTVNDVKVILPSGERGIVLRRQGATQMEFTLDLSSKQQANGDVIMTTIKKDTNVEVRTESLAHCRATHSARSIDELTAAEVDRDLLALYHDVLENYKPARAQQKDGQRVTVKGAPLVDAARILLDTKQFVKIYTAVDDLLDTTPASKLTKPAANAQKAIRIIATAVIHTRSQGPAPSGLGPNVAKSRQKIGTITRPPPELVFLPSEPTLGDLKRVTSKAFRDLYVVLSDFKVTRVKGHEGQSDKTRLGWRKMHGASVEVQGDGADVASELRYQGGFEQWTVQCMCGTGDDDGERMIACDKCGVWMHTRCVGIKDNKNAPSHWICPNCEPRQEEEKLGASKKSRPAPRRREK</sequence>
<dbReference type="PANTHER" id="PTHR46201:SF9">
    <property type="entry name" value="PHD FINGER PROTEIN MALE MEIOCYTE DEATH 1"/>
    <property type="match status" value="1"/>
</dbReference>
<dbReference type="Gene3D" id="3.20.20.70">
    <property type="entry name" value="Aldolase class I"/>
    <property type="match status" value="1"/>
</dbReference>
<dbReference type="PANTHER" id="PTHR46201">
    <property type="entry name" value="PHD FINGER PROTEIN MALE MEIOCYTE DEATH 1-RELATED"/>
    <property type="match status" value="1"/>
</dbReference>
<gene>
    <name evidence="13" type="ORF">BE221DRAFT_144483</name>
</gene>
<dbReference type="GO" id="GO:0051536">
    <property type="term" value="F:iron-sulfur cluster binding"/>
    <property type="evidence" value="ECO:0007669"/>
    <property type="project" value="UniProtKB-KW"/>
</dbReference>
<dbReference type="InterPro" id="IPR057765">
    <property type="entry name" value="MS1-like_ubiquitin"/>
</dbReference>
<dbReference type="InterPro" id="IPR013083">
    <property type="entry name" value="Znf_RING/FYVE/PHD"/>
</dbReference>
<dbReference type="Pfam" id="PF04055">
    <property type="entry name" value="Radical_SAM"/>
    <property type="match status" value="1"/>
</dbReference>
<dbReference type="Proteomes" id="UP000195557">
    <property type="component" value="Unassembled WGS sequence"/>
</dbReference>
<evidence type="ECO:0000256" key="7">
    <source>
        <dbReference type="ARBA" id="ARBA00023015"/>
    </source>
</evidence>
<dbReference type="PROSITE" id="PS51918">
    <property type="entry name" value="RADICAL_SAM"/>
    <property type="match status" value="1"/>
</dbReference>
<dbReference type="Pfam" id="PF25874">
    <property type="entry name" value="WHD_plant_repro"/>
    <property type="match status" value="1"/>
</dbReference>
<dbReference type="Gene3D" id="3.30.40.10">
    <property type="entry name" value="Zinc/RING finger domain, C3HC4 (zinc finger)"/>
    <property type="match status" value="1"/>
</dbReference>
<feature type="compositionally biased region" description="Basic and acidic residues" evidence="10">
    <location>
        <begin position="835"/>
        <end position="848"/>
    </location>
</feature>
<evidence type="ECO:0000256" key="1">
    <source>
        <dbReference type="ARBA" id="ARBA00022691"/>
    </source>
</evidence>
<dbReference type="CDD" id="cd01335">
    <property type="entry name" value="Radical_SAM"/>
    <property type="match status" value="1"/>
</dbReference>
<keyword evidence="1" id="KW-0949">S-adenosyl-L-methionine</keyword>
<feature type="domain" description="PHD-type" evidence="11">
    <location>
        <begin position="1215"/>
        <end position="1265"/>
    </location>
</feature>
<dbReference type="InterPro" id="IPR059080">
    <property type="entry name" value="WHD_PTC1"/>
</dbReference>
<evidence type="ECO:0000256" key="10">
    <source>
        <dbReference type="SAM" id="MobiDB-lite"/>
    </source>
</evidence>
<dbReference type="InterPro" id="IPR019787">
    <property type="entry name" value="Znf_PHD-finger"/>
</dbReference>